<dbReference type="OMA" id="YAPEENH"/>
<evidence type="ECO:0000313" key="4">
    <source>
        <dbReference type="Ensembl" id="ENSPMRP00000010123.1"/>
    </source>
</evidence>
<keyword evidence="5" id="KW-1185">Reference proteome</keyword>
<dbReference type="GO" id="GO:0035721">
    <property type="term" value="P:intraciliary retrograde transport"/>
    <property type="evidence" value="ECO:0007669"/>
    <property type="project" value="Ensembl"/>
</dbReference>
<dbReference type="GeneTree" id="ENSGT00390000012060"/>
<organism evidence="4 5">
    <name type="scientific">Podarcis muralis</name>
    <name type="common">Wall lizard</name>
    <name type="synonym">Lacerta muralis</name>
    <dbReference type="NCBI Taxonomy" id="64176"/>
    <lineage>
        <taxon>Eukaryota</taxon>
        <taxon>Metazoa</taxon>
        <taxon>Chordata</taxon>
        <taxon>Craniata</taxon>
        <taxon>Vertebrata</taxon>
        <taxon>Euteleostomi</taxon>
        <taxon>Lepidosauria</taxon>
        <taxon>Squamata</taxon>
        <taxon>Bifurcata</taxon>
        <taxon>Unidentata</taxon>
        <taxon>Episquamata</taxon>
        <taxon>Laterata</taxon>
        <taxon>Lacertibaenia</taxon>
        <taxon>Lacertidae</taxon>
        <taxon>Podarcis</taxon>
    </lineage>
</organism>
<sequence length="224" mass="24807">MDDDLELDEEVCKGVVAKMGRRAHQDYAPEENHLSLTSSPALQHSPAKPAKALQRVWYGSVGVSGSKSKKRTTEQEVEDHRLRQSLEAEDEEEDIPVIPDLEEVQEEDFAMQVAAPPSVQVNRVLTYRDLDNDLMKYAAFQTLDGEVDLKLLSKVLAPEQDVREVSLLWAKRRTRPLFLLSRNIGSCLKPSQTIGPSSSVLSALTCSCSAGFQSFPGLPGNARD</sequence>
<dbReference type="GO" id="GO:0045171">
    <property type="term" value="C:intercellular bridge"/>
    <property type="evidence" value="ECO:0007669"/>
    <property type="project" value="Ensembl"/>
</dbReference>
<feature type="region of interest" description="Disordered" evidence="3">
    <location>
        <begin position="62"/>
        <end position="93"/>
    </location>
</feature>
<accession>A0A670IEK8</accession>
<gene>
    <name evidence="4" type="primary">IFT43</name>
</gene>
<dbReference type="AlphaFoldDB" id="A0A670IEK8"/>
<feature type="compositionally biased region" description="Basic and acidic residues" evidence="3">
    <location>
        <begin position="23"/>
        <end position="33"/>
    </location>
</feature>
<feature type="compositionally biased region" description="Basic and acidic residues" evidence="3">
    <location>
        <begin position="71"/>
        <end position="86"/>
    </location>
</feature>
<dbReference type="Proteomes" id="UP000472272">
    <property type="component" value="Chromosome 1"/>
</dbReference>
<keyword evidence="2" id="KW-0970">Cilium biogenesis/degradation</keyword>
<reference evidence="4" key="3">
    <citation type="submission" date="2025-09" db="UniProtKB">
        <authorList>
            <consortium name="Ensembl"/>
        </authorList>
    </citation>
    <scope>IDENTIFICATION</scope>
</reference>
<dbReference type="InterPro" id="IPR029302">
    <property type="entry name" value="IFT43"/>
</dbReference>
<dbReference type="PANTHER" id="PTHR33724:SF1">
    <property type="entry name" value="INTRAFLAGELLAR TRANSPORT PROTEIN 43 HOMOLOG"/>
    <property type="match status" value="1"/>
</dbReference>
<proteinExistence type="inferred from homology"/>
<dbReference type="GO" id="GO:0036064">
    <property type="term" value="C:ciliary basal body"/>
    <property type="evidence" value="ECO:0007669"/>
    <property type="project" value="Ensembl"/>
</dbReference>
<dbReference type="GO" id="GO:0072686">
    <property type="term" value="C:mitotic spindle"/>
    <property type="evidence" value="ECO:0007669"/>
    <property type="project" value="Ensembl"/>
</dbReference>
<comment type="similarity">
    <text evidence="1">Belongs to the IFT43 family.</text>
</comment>
<dbReference type="GO" id="GO:0034451">
    <property type="term" value="C:centriolar satellite"/>
    <property type="evidence" value="ECO:0007669"/>
    <property type="project" value="Ensembl"/>
</dbReference>
<evidence type="ECO:0000256" key="2">
    <source>
        <dbReference type="ARBA" id="ARBA00022794"/>
    </source>
</evidence>
<dbReference type="GO" id="GO:0060271">
    <property type="term" value="P:cilium assembly"/>
    <property type="evidence" value="ECO:0007669"/>
    <property type="project" value="Ensembl"/>
</dbReference>
<reference evidence="4 5" key="1">
    <citation type="journal article" date="2019" name="Proc. Natl. Acad. Sci. U.S.A.">
        <title>Regulatory changes in pterin and carotenoid genes underlie balanced color polymorphisms in the wall lizard.</title>
        <authorList>
            <person name="Andrade P."/>
            <person name="Pinho C."/>
            <person name="Perez I de Lanuza G."/>
            <person name="Afonso S."/>
            <person name="Brejcha J."/>
            <person name="Rubin C.J."/>
            <person name="Wallerman O."/>
            <person name="Pereira P."/>
            <person name="Sabatino S.J."/>
            <person name="Bellati A."/>
            <person name="Pellitteri-Rosa D."/>
            <person name="Bosakova Z."/>
            <person name="Bunikis I."/>
            <person name="Carretero M.A."/>
            <person name="Feiner N."/>
            <person name="Marsik P."/>
            <person name="Pauperio F."/>
            <person name="Salvi D."/>
            <person name="Soler L."/>
            <person name="While G.M."/>
            <person name="Uller T."/>
            <person name="Font E."/>
            <person name="Andersson L."/>
            <person name="Carneiro M."/>
        </authorList>
    </citation>
    <scope>NUCLEOTIDE SEQUENCE</scope>
</reference>
<dbReference type="GO" id="GO:0005814">
    <property type="term" value="C:centriole"/>
    <property type="evidence" value="ECO:0007669"/>
    <property type="project" value="Ensembl"/>
</dbReference>
<dbReference type="Pfam" id="PF15305">
    <property type="entry name" value="IFT43"/>
    <property type="match status" value="1"/>
</dbReference>
<feature type="region of interest" description="Disordered" evidence="3">
    <location>
        <begin position="23"/>
        <end position="49"/>
    </location>
</feature>
<name>A0A670IEK8_PODMU</name>
<dbReference type="Ensembl" id="ENSPMRT00000010786.1">
    <property type="protein sequence ID" value="ENSPMRP00000010123.1"/>
    <property type="gene ID" value="ENSPMRG00000006760.1"/>
</dbReference>
<reference evidence="4" key="2">
    <citation type="submission" date="2025-08" db="UniProtKB">
        <authorList>
            <consortium name="Ensembl"/>
        </authorList>
    </citation>
    <scope>IDENTIFICATION</scope>
</reference>
<dbReference type="GO" id="GO:0030991">
    <property type="term" value="C:intraciliary transport particle A"/>
    <property type="evidence" value="ECO:0007669"/>
    <property type="project" value="Ensembl"/>
</dbReference>
<evidence type="ECO:0000313" key="5">
    <source>
        <dbReference type="Proteomes" id="UP000472272"/>
    </source>
</evidence>
<evidence type="ECO:0000256" key="3">
    <source>
        <dbReference type="SAM" id="MobiDB-lite"/>
    </source>
</evidence>
<dbReference type="PANTHER" id="PTHR33724">
    <property type="entry name" value="INTRAFLAGELLAR TRANSPORT PROTEIN 43 HOMOLOG"/>
    <property type="match status" value="1"/>
</dbReference>
<protein>
    <submittedName>
        <fullName evidence="4">Intraflagellar transport 43</fullName>
    </submittedName>
</protein>
<evidence type="ECO:0000256" key="1">
    <source>
        <dbReference type="ARBA" id="ARBA00007563"/>
    </source>
</evidence>